<feature type="signal peptide" evidence="1">
    <location>
        <begin position="1"/>
        <end position="18"/>
    </location>
</feature>
<sequence>MKIFRITGLILASFLPLAANGGGKYSWFDEITPAGEEFPAGGWSARSNNGPAAHSFGVNVYRSLAASRLEEEFAAEPVDETPVHADVLRLYGEVGAAGPAPEHETAADGSSVPRLNVRWQRPLTASSSVVVSAEYGENVYATPAPQDTADARAALSWTGRLNTRGQPGVTGSLFVGDEAAKDDTYRYLGRKYYGFAVGGDMTLNGAHTPYVTYRLQKSYYDAADDSLAATSRYDGRSLLSAGWKWQVQPRLSLQAEARYGLGGEKLDLYGPERGRLFFSTRFDFR</sequence>
<dbReference type="STRING" id="1817764.A2637_01000"/>
<gene>
    <name evidence="2" type="ORF">A2637_01000</name>
</gene>
<dbReference type="AlphaFoldDB" id="A0A1F6TM27"/>
<dbReference type="EMBL" id="MFSY01000052">
    <property type="protein sequence ID" value="OGI46207.1"/>
    <property type="molecule type" value="Genomic_DNA"/>
</dbReference>
<keyword evidence="1" id="KW-0732">Signal</keyword>
<evidence type="ECO:0000256" key="1">
    <source>
        <dbReference type="SAM" id="SignalP"/>
    </source>
</evidence>
<comment type="caution">
    <text evidence="2">The sequence shown here is derived from an EMBL/GenBank/DDBJ whole genome shotgun (WGS) entry which is preliminary data.</text>
</comment>
<feature type="chain" id="PRO_5009225575" description="Porin domain-containing protein" evidence="1">
    <location>
        <begin position="19"/>
        <end position="285"/>
    </location>
</feature>
<evidence type="ECO:0000313" key="3">
    <source>
        <dbReference type="Proteomes" id="UP000179360"/>
    </source>
</evidence>
<evidence type="ECO:0008006" key="4">
    <source>
        <dbReference type="Google" id="ProtNLM"/>
    </source>
</evidence>
<accession>A0A1F6TM27</accession>
<reference evidence="2 3" key="1">
    <citation type="journal article" date="2016" name="Nat. Commun.">
        <title>Thousands of microbial genomes shed light on interconnected biogeochemical processes in an aquifer system.</title>
        <authorList>
            <person name="Anantharaman K."/>
            <person name="Brown C.T."/>
            <person name="Hug L.A."/>
            <person name="Sharon I."/>
            <person name="Castelle C.J."/>
            <person name="Probst A.J."/>
            <person name="Thomas B.C."/>
            <person name="Singh A."/>
            <person name="Wilkins M.J."/>
            <person name="Karaoz U."/>
            <person name="Brodie E.L."/>
            <person name="Williams K.H."/>
            <person name="Hubbard S.S."/>
            <person name="Banfield J.F."/>
        </authorList>
    </citation>
    <scope>NUCLEOTIDE SEQUENCE [LARGE SCALE GENOMIC DNA]</scope>
</reference>
<name>A0A1F6TM27_9PROT</name>
<proteinExistence type="predicted"/>
<dbReference type="SUPFAM" id="SSF56925">
    <property type="entry name" value="OMPA-like"/>
    <property type="match status" value="1"/>
</dbReference>
<protein>
    <recommendedName>
        <fullName evidence="4">Porin domain-containing protein</fullName>
    </recommendedName>
</protein>
<dbReference type="InterPro" id="IPR011250">
    <property type="entry name" value="OMP/PagP_B-barrel"/>
</dbReference>
<dbReference type="Proteomes" id="UP000179360">
    <property type="component" value="Unassembled WGS sequence"/>
</dbReference>
<organism evidence="2 3">
    <name type="scientific">Candidatus Muproteobacteria bacterium RIFCSPHIGHO2_01_FULL_65_16</name>
    <dbReference type="NCBI Taxonomy" id="1817764"/>
    <lineage>
        <taxon>Bacteria</taxon>
        <taxon>Pseudomonadati</taxon>
        <taxon>Pseudomonadota</taxon>
        <taxon>Candidatus Muproteobacteria</taxon>
    </lineage>
</organism>
<evidence type="ECO:0000313" key="2">
    <source>
        <dbReference type="EMBL" id="OGI46207.1"/>
    </source>
</evidence>